<evidence type="ECO:0000256" key="2">
    <source>
        <dbReference type="ARBA" id="ARBA00023125"/>
    </source>
</evidence>
<sequence length="285" mass="31392">MPEGFSSRSAKTLTEAPEAVRLVPLQRLTHGGRWRSEAMRSRRETLLLWVTRGQGRITVAGTTRGYGAHNAIYIPARTMHGIEVTAPTFGSALRFGADLSSLPASPHHLRIRDAGAQGEMTSLIEALQREIDADRPERKRAIALHGSLVALWLERQIMKDHGEARDGARQKASALARAFTALVEDKLYTGQTIADYALKLGVSADELTRTCLETCGHTAEDILADRTAFEARRLLAQTALPPDHIALMLGFRSRDDFADAFRARAGIGPSEFRESSRSRPLSPDW</sequence>
<dbReference type="PROSITE" id="PS01124">
    <property type="entry name" value="HTH_ARAC_FAMILY_2"/>
    <property type="match status" value="1"/>
</dbReference>
<keyword evidence="6" id="KW-1185">Reference proteome</keyword>
<dbReference type="PANTHER" id="PTHR11019">
    <property type="entry name" value="HTH-TYPE TRANSCRIPTIONAL REGULATOR NIMR"/>
    <property type="match status" value="1"/>
</dbReference>
<dbReference type="Proteomes" id="UP001265259">
    <property type="component" value="Unassembled WGS sequence"/>
</dbReference>
<dbReference type="Pfam" id="PF12833">
    <property type="entry name" value="HTH_18"/>
    <property type="match status" value="1"/>
</dbReference>
<keyword evidence="2" id="KW-0238">DNA-binding</keyword>
<dbReference type="InterPro" id="IPR009057">
    <property type="entry name" value="Homeodomain-like_sf"/>
</dbReference>
<dbReference type="PANTHER" id="PTHR11019:SF199">
    <property type="entry name" value="HTH-TYPE TRANSCRIPTIONAL REGULATOR NIMR"/>
    <property type="match status" value="1"/>
</dbReference>
<dbReference type="EMBL" id="JAVRHL010000003">
    <property type="protein sequence ID" value="MDT0683942.1"/>
    <property type="molecule type" value="Genomic_DNA"/>
</dbReference>
<proteinExistence type="predicted"/>
<evidence type="ECO:0000259" key="4">
    <source>
        <dbReference type="PROSITE" id="PS01124"/>
    </source>
</evidence>
<comment type="caution">
    <text evidence="5">The sequence shown here is derived from an EMBL/GenBank/DDBJ whole genome shotgun (WGS) entry which is preliminary data.</text>
</comment>
<dbReference type="Gene3D" id="2.60.120.10">
    <property type="entry name" value="Jelly Rolls"/>
    <property type="match status" value="1"/>
</dbReference>
<name>A0ABU3DJQ7_9RHOB</name>
<evidence type="ECO:0000256" key="3">
    <source>
        <dbReference type="ARBA" id="ARBA00023163"/>
    </source>
</evidence>
<keyword evidence="3" id="KW-0804">Transcription</keyword>
<protein>
    <submittedName>
        <fullName evidence="5">AraC family transcriptional regulator</fullName>
    </submittedName>
</protein>
<evidence type="ECO:0000256" key="1">
    <source>
        <dbReference type="ARBA" id="ARBA00023015"/>
    </source>
</evidence>
<evidence type="ECO:0000313" key="5">
    <source>
        <dbReference type="EMBL" id="MDT0683942.1"/>
    </source>
</evidence>
<organism evidence="5 6">
    <name type="scientific">Tropicimonas omnivorans</name>
    <dbReference type="NCBI Taxonomy" id="3075590"/>
    <lineage>
        <taxon>Bacteria</taxon>
        <taxon>Pseudomonadati</taxon>
        <taxon>Pseudomonadota</taxon>
        <taxon>Alphaproteobacteria</taxon>
        <taxon>Rhodobacterales</taxon>
        <taxon>Roseobacteraceae</taxon>
        <taxon>Tropicimonas</taxon>
    </lineage>
</organism>
<dbReference type="RefSeq" id="WP_311692941.1">
    <property type="nucleotide sequence ID" value="NZ_JAVRHL010000003.1"/>
</dbReference>
<gene>
    <name evidence="5" type="ORF">RM543_14725</name>
</gene>
<evidence type="ECO:0000313" key="6">
    <source>
        <dbReference type="Proteomes" id="UP001265259"/>
    </source>
</evidence>
<dbReference type="SUPFAM" id="SSF51215">
    <property type="entry name" value="Regulatory protein AraC"/>
    <property type="match status" value="1"/>
</dbReference>
<dbReference type="InterPro" id="IPR018060">
    <property type="entry name" value="HTH_AraC"/>
</dbReference>
<dbReference type="SUPFAM" id="SSF46689">
    <property type="entry name" value="Homeodomain-like"/>
    <property type="match status" value="1"/>
</dbReference>
<reference evidence="5 6" key="1">
    <citation type="submission" date="2023-09" db="EMBL/GenBank/DDBJ databases">
        <authorList>
            <person name="Rey-Velasco X."/>
        </authorList>
    </citation>
    <scope>NUCLEOTIDE SEQUENCE [LARGE SCALE GENOMIC DNA]</scope>
    <source>
        <strain evidence="5 6">F158</strain>
    </source>
</reference>
<keyword evidence="1" id="KW-0805">Transcription regulation</keyword>
<dbReference type="InterPro" id="IPR037923">
    <property type="entry name" value="HTH-like"/>
</dbReference>
<feature type="domain" description="HTH araC/xylS-type" evidence="4">
    <location>
        <begin position="177"/>
        <end position="275"/>
    </location>
</feature>
<dbReference type="InterPro" id="IPR014710">
    <property type="entry name" value="RmlC-like_jellyroll"/>
</dbReference>
<accession>A0ABU3DJQ7</accession>
<dbReference type="SMART" id="SM00342">
    <property type="entry name" value="HTH_ARAC"/>
    <property type="match status" value="1"/>
</dbReference>
<dbReference type="Gene3D" id="1.10.10.60">
    <property type="entry name" value="Homeodomain-like"/>
    <property type="match status" value="1"/>
</dbReference>